<accession>A0A915K9L3</accession>
<comment type="subcellular location">
    <subcellularLocation>
        <location evidence="1">Endoplasmic reticulum membrane</location>
        <topology evidence="1">Single-pass membrane protein</topology>
    </subcellularLocation>
</comment>
<protein>
    <submittedName>
        <fullName evidence="8">Thioredoxin domain-containing protein</fullName>
    </submittedName>
</protein>
<dbReference type="InterPro" id="IPR017937">
    <property type="entry name" value="Thioredoxin_CS"/>
</dbReference>
<reference evidence="8" key="1">
    <citation type="submission" date="2022-11" db="UniProtKB">
        <authorList>
            <consortium name="WormBaseParasite"/>
        </authorList>
    </citation>
    <scope>IDENTIFICATION</scope>
</reference>
<dbReference type="SUPFAM" id="SSF52833">
    <property type="entry name" value="Thioredoxin-like"/>
    <property type="match status" value="1"/>
</dbReference>
<proteinExistence type="predicted"/>
<evidence type="ECO:0000256" key="3">
    <source>
        <dbReference type="ARBA" id="ARBA00022989"/>
    </source>
</evidence>
<dbReference type="InterPro" id="IPR052250">
    <property type="entry name" value="PDI_TMX3"/>
</dbReference>
<evidence type="ECO:0000256" key="2">
    <source>
        <dbReference type="ARBA" id="ARBA00022692"/>
    </source>
</evidence>
<name>A0A915K9L3_ROMCU</name>
<dbReference type="WBParaSite" id="nRc.2.0.1.t35392-RA">
    <property type="protein sequence ID" value="nRc.2.0.1.t35392-RA"/>
    <property type="gene ID" value="nRc.2.0.1.g35392"/>
</dbReference>
<dbReference type="Gene3D" id="3.40.30.10">
    <property type="entry name" value="Glutaredoxin"/>
    <property type="match status" value="1"/>
</dbReference>
<keyword evidence="2" id="KW-0812">Transmembrane</keyword>
<organism evidence="7 8">
    <name type="scientific">Romanomermis culicivorax</name>
    <name type="common">Nematode worm</name>
    <dbReference type="NCBI Taxonomy" id="13658"/>
    <lineage>
        <taxon>Eukaryota</taxon>
        <taxon>Metazoa</taxon>
        <taxon>Ecdysozoa</taxon>
        <taxon>Nematoda</taxon>
        <taxon>Enoplea</taxon>
        <taxon>Dorylaimia</taxon>
        <taxon>Mermithida</taxon>
        <taxon>Mermithoidea</taxon>
        <taxon>Mermithidae</taxon>
        <taxon>Romanomermis</taxon>
    </lineage>
</organism>
<evidence type="ECO:0000256" key="4">
    <source>
        <dbReference type="ARBA" id="ARBA00023136"/>
    </source>
</evidence>
<evidence type="ECO:0000256" key="1">
    <source>
        <dbReference type="ARBA" id="ARBA00004389"/>
    </source>
</evidence>
<dbReference type="AlphaFoldDB" id="A0A915K9L3"/>
<sequence>MHDGHWFVEFYAPWCGHCKKLQPTWDQVGALLADKASRVNVGRVDCTRFSEVAHKLSINGFPTIKYFRNGEEFTYEGDRSRDALIDYALKLEGPEIRLIPNSDIYARLYKEHYLKGGLFILISDDGESHLNVITQ</sequence>
<dbReference type="Pfam" id="PF00085">
    <property type="entry name" value="Thioredoxin"/>
    <property type="match status" value="1"/>
</dbReference>
<dbReference type="InterPro" id="IPR013766">
    <property type="entry name" value="Thioredoxin_domain"/>
</dbReference>
<dbReference type="PROSITE" id="PS00194">
    <property type="entry name" value="THIOREDOXIN_1"/>
    <property type="match status" value="1"/>
</dbReference>
<dbReference type="PANTHER" id="PTHR46426">
    <property type="entry name" value="PROTEIN DISULFIDE-ISOMERASE TMX3"/>
    <property type="match status" value="1"/>
</dbReference>
<evidence type="ECO:0000256" key="5">
    <source>
        <dbReference type="ARBA" id="ARBA00045246"/>
    </source>
</evidence>
<evidence type="ECO:0000313" key="8">
    <source>
        <dbReference type="WBParaSite" id="nRc.2.0.1.t35392-RA"/>
    </source>
</evidence>
<keyword evidence="4" id="KW-0472">Membrane</keyword>
<comment type="function">
    <text evidence="5">Probable disulfide isomerase, which participates in the folding of proteins containing disulfide bonds. May act as a dithiol oxidase. Acts as a regulator of endoplasmic reticulum-mitochondria contact sites via its ability to regulate redox signals.</text>
</comment>
<dbReference type="PANTHER" id="PTHR46426:SF1">
    <property type="entry name" value="PROTEIN DISULFIDE-ISOMERASE TMX3"/>
    <property type="match status" value="1"/>
</dbReference>
<dbReference type="InterPro" id="IPR036249">
    <property type="entry name" value="Thioredoxin-like_sf"/>
</dbReference>
<dbReference type="PROSITE" id="PS51352">
    <property type="entry name" value="THIOREDOXIN_2"/>
    <property type="match status" value="1"/>
</dbReference>
<evidence type="ECO:0000259" key="6">
    <source>
        <dbReference type="PROSITE" id="PS51352"/>
    </source>
</evidence>
<dbReference type="Proteomes" id="UP000887565">
    <property type="component" value="Unplaced"/>
</dbReference>
<evidence type="ECO:0000313" key="7">
    <source>
        <dbReference type="Proteomes" id="UP000887565"/>
    </source>
</evidence>
<dbReference type="GO" id="GO:0005789">
    <property type="term" value="C:endoplasmic reticulum membrane"/>
    <property type="evidence" value="ECO:0007669"/>
    <property type="project" value="UniProtKB-SubCell"/>
</dbReference>
<feature type="domain" description="Thioredoxin" evidence="6">
    <location>
        <begin position="1"/>
        <end position="93"/>
    </location>
</feature>
<keyword evidence="3" id="KW-1133">Transmembrane helix</keyword>
<keyword evidence="7" id="KW-1185">Reference proteome</keyword>
<dbReference type="PRINTS" id="PR00421">
    <property type="entry name" value="THIOREDOXIN"/>
</dbReference>
<dbReference type="OMA" id="HAVKWRN"/>